<proteinExistence type="predicted"/>
<dbReference type="KEGG" id="vg:60320817"/>
<name>A0A346FCA9_9CAUD</name>
<gene>
    <name evidence="1" type="primary">62</name>
    <name evidence="1" type="ORF">PBI_THONKO_62</name>
</gene>
<keyword evidence="2" id="KW-1185">Reference proteome</keyword>
<dbReference type="EMBL" id="MH632120">
    <property type="protein sequence ID" value="AXN53334.1"/>
    <property type="molecule type" value="Genomic_DNA"/>
</dbReference>
<protein>
    <submittedName>
        <fullName evidence="1">Uncharacterized protein</fullName>
    </submittedName>
</protein>
<accession>A0A346FCA9</accession>
<evidence type="ECO:0000313" key="1">
    <source>
        <dbReference type="EMBL" id="AXN53334.1"/>
    </source>
</evidence>
<dbReference type="RefSeq" id="YP_009949413.1">
    <property type="nucleotide sequence ID" value="NC_051580.1"/>
</dbReference>
<sequence length="68" mass="7156">MSDDGFDAESFIEGLEASGGTWAREAALKAAAIVAAGDAVNSRTFTDAKPVLDMATEFEAWLTRDADT</sequence>
<reference evidence="2" key="1">
    <citation type="submission" date="2018-07" db="EMBL/GenBank/DDBJ databases">
        <authorList>
            <person name="Quirk P.G."/>
            <person name="Krulwich T.A."/>
        </authorList>
    </citation>
    <scope>NUCLEOTIDE SEQUENCE [LARGE SCALE GENOMIC DNA]</scope>
</reference>
<dbReference type="GeneID" id="60320817"/>
<evidence type="ECO:0000313" key="2">
    <source>
        <dbReference type="Proteomes" id="UP000259812"/>
    </source>
</evidence>
<organism evidence="1 2">
    <name type="scientific">Mycobacterium phage Thonko</name>
    <dbReference type="NCBI Taxonomy" id="2282910"/>
    <lineage>
        <taxon>Viruses</taxon>
        <taxon>Duplodnaviria</taxon>
        <taxon>Heunggongvirae</taxon>
        <taxon>Uroviricota</taxon>
        <taxon>Caudoviricetes</taxon>
        <taxon>Bclasvirinae</taxon>
        <taxon>Thonkovirus</taxon>
        <taxon>Thonkovirus thonko</taxon>
    </lineage>
</organism>
<dbReference type="Proteomes" id="UP000259812">
    <property type="component" value="Genome"/>
</dbReference>